<feature type="non-terminal residue" evidence="1">
    <location>
        <position position="38"/>
    </location>
</feature>
<sequence>MASLIALTLGCGAATFIGSTDAGRTLELTVSDTLRTAN</sequence>
<evidence type="ECO:0000313" key="1">
    <source>
        <dbReference type="EMBL" id="GAG12246.1"/>
    </source>
</evidence>
<reference evidence="1" key="1">
    <citation type="journal article" date="2014" name="Front. Microbiol.">
        <title>High frequency of phylogenetically diverse reductive dehalogenase-homologous genes in deep subseafloor sedimentary metagenomes.</title>
        <authorList>
            <person name="Kawai M."/>
            <person name="Futagami T."/>
            <person name="Toyoda A."/>
            <person name="Takaki Y."/>
            <person name="Nishi S."/>
            <person name="Hori S."/>
            <person name="Arai W."/>
            <person name="Tsubouchi T."/>
            <person name="Morono Y."/>
            <person name="Uchiyama I."/>
            <person name="Ito T."/>
            <person name="Fujiyama A."/>
            <person name="Inagaki F."/>
            <person name="Takami H."/>
        </authorList>
    </citation>
    <scope>NUCLEOTIDE SEQUENCE</scope>
    <source>
        <strain evidence="1">Expedition CK06-06</strain>
    </source>
</reference>
<accession>X0WHR3</accession>
<name>X0WHR3_9ZZZZ</name>
<dbReference type="AlphaFoldDB" id="X0WHR3"/>
<dbReference type="EMBL" id="BARS01022204">
    <property type="protein sequence ID" value="GAG12246.1"/>
    <property type="molecule type" value="Genomic_DNA"/>
</dbReference>
<organism evidence="1">
    <name type="scientific">marine sediment metagenome</name>
    <dbReference type="NCBI Taxonomy" id="412755"/>
    <lineage>
        <taxon>unclassified sequences</taxon>
        <taxon>metagenomes</taxon>
        <taxon>ecological metagenomes</taxon>
    </lineage>
</organism>
<proteinExistence type="predicted"/>
<protein>
    <submittedName>
        <fullName evidence="1">Uncharacterized protein</fullName>
    </submittedName>
</protein>
<comment type="caution">
    <text evidence="1">The sequence shown here is derived from an EMBL/GenBank/DDBJ whole genome shotgun (WGS) entry which is preliminary data.</text>
</comment>
<gene>
    <name evidence="1" type="ORF">S01H1_35528</name>
</gene>